<feature type="domain" description="Ig-like" evidence="24">
    <location>
        <begin position="151"/>
        <end position="227"/>
    </location>
</feature>
<dbReference type="PANTHER" id="PTHR12231:SF253">
    <property type="entry name" value="DPR-INTERACTING PROTEIN ETA, ISOFORM B-RELATED"/>
    <property type="match status" value="1"/>
</dbReference>
<feature type="binding site" evidence="19">
    <location>
        <position position="956"/>
    </location>
    <ligand>
        <name>Mg(2+)</name>
        <dbReference type="ChEBI" id="CHEBI:18420"/>
    </ligand>
</feature>
<dbReference type="GO" id="GO:0016055">
    <property type="term" value="P:Wnt signaling pathway"/>
    <property type="evidence" value="ECO:0007669"/>
    <property type="project" value="UniProtKB-KW"/>
</dbReference>
<dbReference type="PANTHER" id="PTHR12231">
    <property type="entry name" value="CTX-RELATED TYPE I TRANSMEMBRANE PROTEIN"/>
    <property type="match status" value="1"/>
</dbReference>
<dbReference type="InterPro" id="IPR011009">
    <property type="entry name" value="Kinase-like_dom_sf"/>
</dbReference>
<dbReference type="FunFam" id="2.60.40.10:FF:000341">
    <property type="entry name" value="inactive tyrosine-protein kinase 7"/>
    <property type="match status" value="1"/>
</dbReference>
<evidence type="ECO:0000256" key="4">
    <source>
        <dbReference type="ARBA" id="ARBA00022729"/>
    </source>
</evidence>
<evidence type="ECO:0000256" key="5">
    <source>
        <dbReference type="ARBA" id="ARBA00022737"/>
    </source>
</evidence>
<dbReference type="GO" id="GO:0005524">
    <property type="term" value="F:ATP binding"/>
    <property type="evidence" value="ECO:0007669"/>
    <property type="project" value="UniProtKB-KW"/>
</dbReference>
<proteinExistence type="predicted"/>
<dbReference type="InterPro" id="IPR013098">
    <property type="entry name" value="Ig_I-set"/>
</dbReference>
<evidence type="ECO:0000256" key="14">
    <source>
        <dbReference type="ARBA" id="ARBA00081457"/>
    </source>
</evidence>
<dbReference type="FunFam" id="1.10.510.10:FF:000200">
    <property type="entry name" value="inactive tyrosine-protein kinase 7"/>
    <property type="match status" value="1"/>
</dbReference>
<dbReference type="InterPro" id="IPR051170">
    <property type="entry name" value="Neural/epithelial_adhesion"/>
</dbReference>
<evidence type="ECO:0000256" key="20">
    <source>
        <dbReference type="SAM" id="MobiDB-lite"/>
    </source>
</evidence>
<keyword evidence="11" id="KW-0325">Glycoprotein</keyword>
<dbReference type="Pfam" id="PF13927">
    <property type="entry name" value="Ig_3"/>
    <property type="match status" value="3"/>
</dbReference>
<dbReference type="Gene3D" id="2.60.40.10">
    <property type="entry name" value="Immunoglobulins"/>
    <property type="match status" value="7"/>
</dbReference>
<evidence type="ECO:0000256" key="11">
    <source>
        <dbReference type="ARBA" id="ARBA00023180"/>
    </source>
</evidence>
<dbReference type="InterPro" id="IPR003599">
    <property type="entry name" value="Ig_sub"/>
</dbReference>
<dbReference type="SMART" id="SM00219">
    <property type="entry name" value="TyrKc"/>
    <property type="match status" value="1"/>
</dbReference>
<keyword evidence="9" id="KW-1015">Disulfide bond</keyword>
<dbReference type="PIRSF" id="PIRSF000615">
    <property type="entry name" value="TyrPK_CSF1-R"/>
    <property type="match status" value="1"/>
</dbReference>
<reference evidence="25" key="2">
    <citation type="submission" date="2025-09" db="UniProtKB">
        <authorList>
            <consortium name="Ensembl"/>
        </authorList>
    </citation>
    <scope>IDENTIFICATION</scope>
</reference>
<keyword evidence="10" id="KW-0675">Receptor</keyword>
<dbReference type="PROSITE" id="PS00109">
    <property type="entry name" value="PROTEIN_KINASE_TYR"/>
    <property type="match status" value="1"/>
</dbReference>
<keyword evidence="19" id="KW-0460">Magnesium</keyword>
<dbReference type="GO" id="GO:0004713">
    <property type="term" value="F:protein tyrosine kinase activity"/>
    <property type="evidence" value="ECO:0007669"/>
    <property type="project" value="InterPro"/>
</dbReference>
<dbReference type="InterPro" id="IPR000719">
    <property type="entry name" value="Prot_kinase_dom"/>
</dbReference>
<keyword evidence="12" id="KW-0393">Immunoglobulin domain</keyword>
<keyword evidence="5" id="KW-0677">Repeat</keyword>
<feature type="domain" description="Ig-like" evidence="24">
    <location>
        <begin position="55"/>
        <end position="142"/>
    </location>
</feature>
<dbReference type="InterPro" id="IPR007110">
    <property type="entry name" value="Ig-like_dom"/>
</dbReference>
<dbReference type="PROSITE" id="PS50011">
    <property type="entry name" value="PROTEIN_KINASE_DOM"/>
    <property type="match status" value="1"/>
</dbReference>
<dbReference type="GO" id="GO:0005911">
    <property type="term" value="C:cell-cell junction"/>
    <property type="evidence" value="ECO:0007669"/>
    <property type="project" value="UniProtKB-ARBA"/>
</dbReference>
<evidence type="ECO:0000256" key="3">
    <source>
        <dbReference type="ARBA" id="ARBA00022692"/>
    </source>
</evidence>
<evidence type="ECO:0000256" key="17">
    <source>
        <dbReference type="PIRSR" id="PIRSR000615-1"/>
    </source>
</evidence>
<sequence length="1090" mass="120597">MHCARKDWQLSLTLFMLVGYDGSLLNPICCEDNHLKVSMVLAAAEIDEGGLVLVPLKFTEEPFSQDARHGRGAILRCGVSHPTGVKFSWRMDGHHLSDSPRRFVDGRDLRFVTVDRRHDSGTFQCVARRDSTGDMSISRKATLNIKWIEAGNVMLQEPISEAELSPGSTLVLHCGISGNRMPSIQWFLDGLKLGEEDREADDSLRLDHDGTLTLRHAGPSDNGEFGCCGWNQVGTACSLQNFTLRIIDVSQPQVDIAPEDQAVGRNEGVSFHCSFSADPSPTLEWYYRDDVLLSNKSRFTIYPNGTLHIAQVKPRNLGEYRCLGLGVEGKTAEARAVLSFAEIGEMVPFESMIARSGERWSAHCDPPFGLPVPELWWEVDGKRLPSAGRIRANQGLLILEPAQPGDEGDYVCHAKNRAGHRQQHLPFIIATHPVWITAPVESRLPEGRPGILHCLASASPKPSVGWFKNGIDITEDSRFQVLFNGSLLILSVEVYDGTIYTCNTSTPAGSLSAAARVYVLENLKFTPQPLPQQCLELGKHGNLQCQATGRQKPNVTWSMEGEESLPHHLSQEPGRLFFPEVKMEDQGRYTCTASNELQGHIRATVNLQVAVFPAFTTEPQNTTVYHGNPAILHCQASGQPQPSIQWNVRGQILDPARPHDRIILLPNGSLIVHNVVPNDMGRYTCIAGNSCSIKHREVFLYTVDPQTALRPTEDPKPSPYRMIQTIGLSVGAAVAYIILVLGLMFYCKKRRQSRSGKKVSGSEETEAEHLNGETPQVNGEALSELKDEAAEEIGLMLVGVAKRNSVSDTPIIAAQQLQRITPLGEGHFGEVFLARLQCTGDAASADEAVVMVKVLGVQEEHAQAEFRREMALFVHSTHPNLIRLLGVVQEPKEMVLEYTDLGDLKQYLRLSRGDDDKIKMKPLTSQQKLSVCSQVARGMEYLSEMHCIHRDLATRNCLVSTELSIKIGCTALCKDVYSSEYFEHNQVLVPLRWLSPEALAGDFSCRSDVWAFGVLLWEIFTLGEIPYSKLSDTEVLRALQNSQLKLSTVKSCPALVMHLIPRCCAVAARERPSFSVITEELASVQLDTSV</sequence>
<dbReference type="InterPro" id="IPR036179">
    <property type="entry name" value="Ig-like_dom_sf"/>
</dbReference>
<dbReference type="InterPro" id="IPR008266">
    <property type="entry name" value="Tyr_kinase_AS"/>
</dbReference>
<dbReference type="Ensembl" id="ENSEBUT00000017436.1">
    <property type="protein sequence ID" value="ENSEBUP00000016860.1"/>
    <property type="gene ID" value="ENSEBUG00000010497.1"/>
</dbReference>
<dbReference type="GeneTree" id="ENSGT00940000157908"/>
<dbReference type="GO" id="GO:0007155">
    <property type="term" value="P:cell adhesion"/>
    <property type="evidence" value="ECO:0007669"/>
    <property type="project" value="UniProtKB-KW"/>
</dbReference>
<feature type="domain" description="Ig-like" evidence="24">
    <location>
        <begin position="433"/>
        <end position="512"/>
    </location>
</feature>
<keyword evidence="26" id="KW-1185">Reference proteome</keyword>
<feature type="transmembrane region" description="Helical" evidence="21">
    <location>
        <begin position="726"/>
        <end position="747"/>
    </location>
</feature>
<feature type="domain" description="Ig-like" evidence="24">
    <location>
        <begin position="341"/>
        <end position="416"/>
    </location>
</feature>
<dbReference type="GO" id="GO:0046872">
    <property type="term" value="F:metal ion binding"/>
    <property type="evidence" value="ECO:0007669"/>
    <property type="project" value="UniProtKB-KW"/>
</dbReference>
<dbReference type="InterPro" id="IPR001245">
    <property type="entry name" value="Ser-Thr/Tyr_kinase_cat_dom"/>
</dbReference>
<evidence type="ECO:0000256" key="9">
    <source>
        <dbReference type="ARBA" id="ARBA00023157"/>
    </source>
</evidence>
<keyword evidence="7 21" id="KW-1133">Transmembrane helix</keyword>
<evidence type="ECO:0000256" key="15">
    <source>
        <dbReference type="ARBA" id="ARBA00081992"/>
    </source>
</evidence>
<dbReference type="AlphaFoldDB" id="A0A8C4QLU2"/>
<keyword evidence="2" id="KW-0879">Wnt signaling pathway</keyword>
<evidence type="ECO:0000256" key="2">
    <source>
        <dbReference type="ARBA" id="ARBA00022687"/>
    </source>
</evidence>
<evidence type="ECO:0000256" key="1">
    <source>
        <dbReference type="ARBA" id="ARBA00004479"/>
    </source>
</evidence>
<evidence type="ECO:0000256" key="21">
    <source>
        <dbReference type="SAM" id="Phobius"/>
    </source>
</evidence>
<name>A0A8C4QLU2_EPTBU</name>
<dbReference type="GO" id="GO:0005886">
    <property type="term" value="C:plasma membrane"/>
    <property type="evidence" value="ECO:0007669"/>
    <property type="project" value="UniProtKB-ARBA"/>
</dbReference>
<keyword evidence="18" id="KW-0547">Nucleotide-binding</keyword>
<evidence type="ECO:0000259" key="23">
    <source>
        <dbReference type="PROSITE" id="PS50011"/>
    </source>
</evidence>
<evidence type="ECO:0000256" key="19">
    <source>
        <dbReference type="PIRSR" id="PIRSR000615-3"/>
    </source>
</evidence>
<dbReference type="Gene3D" id="1.10.510.10">
    <property type="entry name" value="Transferase(Phosphotransferase) domain 1"/>
    <property type="match status" value="1"/>
</dbReference>
<evidence type="ECO:0000313" key="25">
    <source>
        <dbReference type="Ensembl" id="ENSEBUP00000016860.1"/>
    </source>
</evidence>
<dbReference type="InterPro" id="IPR013783">
    <property type="entry name" value="Ig-like_fold"/>
</dbReference>
<feature type="chain" id="PRO_5034360901" description="Inactive tyrosine-protein kinase 7" evidence="22">
    <location>
        <begin position="23"/>
        <end position="1090"/>
    </location>
</feature>
<reference evidence="25" key="1">
    <citation type="submission" date="2025-08" db="UniProtKB">
        <authorList>
            <consortium name="Ensembl"/>
        </authorList>
    </citation>
    <scope>IDENTIFICATION</scope>
</reference>
<feature type="region of interest" description="Disordered" evidence="20">
    <location>
        <begin position="755"/>
        <end position="780"/>
    </location>
</feature>
<feature type="domain" description="Ig-like" evidence="24">
    <location>
        <begin position="527"/>
        <end position="608"/>
    </location>
</feature>
<dbReference type="PROSITE" id="PS50835">
    <property type="entry name" value="IG_LIKE"/>
    <property type="match status" value="7"/>
</dbReference>
<dbReference type="Proteomes" id="UP000694388">
    <property type="component" value="Unplaced"/>
</dbReference>
<dbReference type="SUPFAM" id="SSF56112">
    <property type="entry name" value="Protein kinase-like (PK-like)"/>
    <property type="match status" value="1"/>
</dbReference>
<evidence type="ECO:0000313" key="26">
    <source>
        <dbReference type="Proteomes" id="UP000694388"/>
    </source>
</evidence>
<evidence type="ECO:0000256" key="13">
    <source>
        <dbReference type="ARBA" id="ARBA00072048"/>
    </source>
</evidence>
<dbReference type="Pfam" id="PF07714">
    <property type="entry name" value="PK_Tyr_Ser-Thr"/>
    <property type="match status" value="1"/>
</dbReference>
<feature type="domain" description="Ig-like" evidence="24">
    <location>
        <begin position="613"/>
        <end position="699"/>
    </location>
</feature>
<accession>A0A8C4QLU2</accession>
<dbReference type="CDD" id="cd00096">
    <property type="entry name" value="Ig"/>
    <property type="match status" value="1"/>
</dbReference>
<protein>
    <recommendedName>
        <fullName evidence="13">Inactive tyrosine-protein kinase 7</fullName>
    </recommendedName>
    <alternativeName>
        <fullName evidence="14">Protein-tyrosine kinase 7</fullName>
    </alternativeName>
    <alternativeName>
        <fullName evidence="15">Pseudo tyrosine kinase receptor 7</fullName>
    </alternativeName>
    <alternativeName>
        <fullName evidence="16">Tyrosine-protein kinase-like 7</fullName>
    </alternativeName>
</protein>
<dbReference type="PRINTS" id="PR00109">
    <property type="entry name" value="TYRKINASE"/>
</dbReference>
<evidence type="ECO:0000256" key="16">
    <source>
        <dbReference type="ARBA" id="ARBA00083279"/>
    </source>
</evidence>
<dbReference type="Pfam" id="PF07679">
    <property type="entry name" value="I-set"/>
    <property type="match status" value="3"/>
</dbReference>
<keyword evidence="4 22" id="KW-0732">Signal</keyword>
<dbReference type="InterPro" id="IPR020635">
    <property type="entry name" value="Tyr_kinase_cat_dom"/>
</dbReference>
<evidence type="ECO:0000256" key="22">
    <source>
        <dbReference type="SAM" id="SignalP"/>
    </source>
</evidence>
<organism evidence="25 26">
    <name type="scientific">Eptatretus burgeri</name>
    <name type="common">Inshore hagfish</name>
    <dbReference type="NCBI Taxonomy" id="7764"/>
    <lineage>
        <taxon>Eukaryota</taxon>
        <taxon>Metazoa</taxon>
        <taxon>Chordata</taxon>
        <taxon>Craniata</taxon>
        <taxon>Vertebrata</taxon>
        <taxon>Cyclostomata</taxon>
        <taxon>Myxini</taxon>
        <taxon>Myxiniformes</taxon>
        <taxon>Myxinidae</taxon>
        <taxon>Eptatretinae</taxon>
        <taxon>Eptatretus</taxon>
    </lineage>
</organism>
<dbReference type="SMART" id="SM00409">
    <property type="entry name" value="IG"/>
    <property type="match status" value="7"/>
</dbReference>
<keyword evidence="19" id="KW-0479">Metal-binding</keyword>
<evidence type="ECO:0000259" key="24">
    <source>
        <dbReference type="PROSITE" id="PS50835"/>
    </source>
</evidence>
<evidence type="ECO:0000256" key="12">
    <source>
        <dbReference type="ARBA" id="ARBA00023319"/>
    </source>
</evidence>
<feature type="active site" description="Proton acceptor" evidence="17">
    <location>
        <position position="951"/>
    </location>
</feature>
<evidence type="ECO:0000256" key="7">
    <source>
        <dbReference type="ARBA" id="ARBA00022989"/>
    </source>
</evidence>
<evidence type="ECO:0000256" key="10">
    <source>
        <dbReference type="ARBA" id="ARBA00023170"/>
    </source>
</evidence>
<evidence type="ECO:0000256" key="18">
    <source>
        <dbReference type="PIRSR" id="PIRSR000615-2"/>
    </source>
</evidence>
<feature type="domain" description="Ig-like" evidence="24">
    <location>
        <begin position="252"/>
        <end position="339"/>
    </location>
</feature>
<dbReference type="FunFam" id="2.60.40.10:FF:000343">
    <property type="entry name" value="inactive tyrosine-protein kinase 7"/>
    <property type="match status" value="1"/>
</dbReference>
<evidence type="ECO:0000256" key="8">
    <source>
        <dbReference type="ARBA" id="ARBA00023136"/>
    </source>
</evidence>
<evidence type="ECO:0000256" key="6">
    <source>
        <dbReference type="ARBA" id="ARBA00022889"/>
    </source>
</evidence>
<feature type="binding site" evidence="18">
    <location>
        <position position="955"/>
    </location>
    <ligand>
        <name>ATP</name>
        <dbReference type="ChEBI" id="CHEBI:30616"/>
    </ligand>
</feature>
<keyword evidence="8 21" id="KW-0472">Membrane</keyword>
<comment type="subcellular location">
    <subcellularLocation>
        <location evidence="1">Membrane</location>
        <topology evidence="1">Single-pass type I membrane protein</topology>
    </subcellularLocation>
</comment>
<keyword evidence="18" id="KW-0067">ATP-binding</keyword>
<dbReference type="SUPFAM" id="SSF48726">
    <property type="entry name" value="Immunoglobulin"/>
    <property type="match status" value="7"/>
</dbReference>
<keyword evidence="6" id="KW-0130">Cell adhesion</keyword>
<dbReference type="SMART" id="SM00408">
    <property type="entry name" value="IGc2"/>
    <property type="match status" value="7"/>
</dbReference>
<feature type="signal peptide" evidence="22">
    <location>
        <begin position="1"/>
        <end position="22"/>
    </location>
</feature>
<keyword evidence="3 21" id="KW-0812">Transmembrane</keyword>
<dbReference type="InterPro" id="IPR003598">
    <property type="entry name" value="Ig_sub2"/>
</dbReference>
<feature type="domain" description="Protein kinase" evidence="23">
    <location>
        <begin position="817"/>
        <end position="1084"/>
    </location>
</feature>